<dbReference type="KEGG" id="tdf:H9L22_07575"/>
<organism evidence="1 2">
    <name type="scientific">Tessaracoccus defluvii</name>
    <dbReference type="NCBI Taxonomy" id="1285901"/>
    <lineage>
        <taxon>Bacteria</taxon>
        <taxon>Bacillati</taxon>
        <taxon>Actinomycetota</taxon>
        <taxon>Actinomycetes</taxon>
        <taxon>Propionibacteriales</taxon>
        <taxon>Propionibacteriaceae</taxon>
        <taxon>Tessaracoccus</taxon>
    </lineage>
</organism>
<gene>
    <name evidence="1" type="ORF">H9L22_07575</name>
</gene>
<name>A0A7H0H9B8_9ACTN</name>
<dbReference type="Gene3D" id="3.80.10.10">
    <property type="entry name" value="Ribonuclease Inhibitor"/>
    <property type="match status" value="1"/>
</dbReference>
<proteinExistence type="predicted"/>
<sequence length="191" mass="20868">MTDDGVLWITDVREKWNSFRVDFEGGVFDASKVAPGVRALGLTSVTVPDGELAKVEGLESLAINGGSAERIDLRGCTSLRQLMVSHVRGLTELVGVEELTTLEELDLYALPQVQSFPPLWRLTGLWRLDLGSMKGLTTGLSPFLAAPNLREVQLASTFPIAPGDAELLRDHARMVGFSWWDPRGNPGRGRP</sequence>
<accession>A0A7H0H9B8</accession>
<dbReference type="SUPFAM" id="SSF52058">
    <property type="entry name" value="L domain-like"/>
    <property type="match status" value="1"/>
</dbReference>
<evidence type="ECO:0008006" key="3">
    <source>
        <dbReference type="Google" id="ProtNLM"/>
    </source>
</evidence>
<dbReference type="Proteomes" id="UP000516117">
    <property type="component" value="Chromosome"/>
</dbReference>
<dbReference type="AlphaFoldDB" id="A0A7H0H9B8"/>
<dbReference type="RefSeq" id="WP_187722237.1">
    <property type="nucleotide sequence ID" value="NZ_BAABBL010000012.1"/>
</dbReference>
<dbReference type="EMBL" id="CP060789">
    <property type="protein sequence ID" value="QNP57134.1"/>
    <property type="molecule type" value="Genomic_DNA"/>
</dbReference>
<keyword evidence="2" id="KW-1185">Reference proteome</keyword>
<dbReference type="InterPro" id="IPR032675">
    <property type="entry name" value="LRR_dom_sf"/>
</dbReference>
<protein>
    <recommendedName>
        <fullName evidence="3">Leucine-rich repeat domain-containing protein</fullName>
    </recommendedName>
</protein>
<reference evidence="1 2" key="1">
    <citation type="submission" date="2020-08" db="EMBL/GenBank/DDBJ databases">
        <title>Genome sequence of Tessaracoccus defluvii JCM 17540T.</title>
        <authorList>
            <person name="Hyun D.-W."/>
            <person name="Bae J.-W."/>
        </authorList>
    </citation>
    <scope>NUCLEOTIDE SEQUENCE [LARGE SCALE GENOMIC DNA]</scope>
    <source>
        <strain evidence="1 2">JCM 17540</strain>
    </source>
</reference>
<evidence type="ECO:0000313" key="1">
    <source>
        <dbReference type="EMBL" id="QNP57134.1"/>
    </source>
</evidence>
<evidence type="ECO:0000313" key="2">
    <source>
        <dbReference type="Proteomes" id="UP000516117"/>
    </source>
</evidence>